<dbReference type="InterPro" id="IPR008949">
    <property type="entry name" value="Isoprenoid_synthase_dom_sf"/>
</dbReference>
<dbReference type="Pfam" id="PF19086">
    <property type="entry name" value="Terpene_syn_C_2"/>
    <property type="match status" value="1"/>
</dbReference>
<dbReference type="GeneID" id="37127026"/>
<keyword evidence="4" id="KW-0456">Lyase</keyword>
<evidence type="ECO:0000256" key="2">
    <source>
        <dbReference type="ARBA" id="ARBA00006333"/>
    </source>
</evidence>
<dbReference type="PANTHER" id="PTHR35201">
    <property type="entry name" value="TERPENE SYNTHASE"/>
    <property type="match status" value="1"/>
</dbReference>
<dbReference type="SFLD" id="SFLDS00005">
    <property type="entry name" value="Isoprenoid_Synthase_Type_I"/>
    <property type="match status" value="1"/>
</dbReference>
<evidence type="ECO:0000256" key="3">
    <source>
        <dbReference type="ARBA" id="ARBA00022842"/>
    </source>
</evidence>
<dbReference type="Gene3D" id="1.10.600.10">
    <property type="entry name" value="Farnesyl Diphosphate Synthase"/>
    <property type="match status" value="1"/>
</dbReference>
<reference evidence="5" key="1">
    <citation type="submission" date="2016-12" db="EMBL/GenBank/DDBJ databases">
        <title>The genomes of Aspergillus section Nigri reveals drivers in fungal speciation.</title>
        <authorList>
            <consortium name="DOE Joint Genome Institute"/>
            <person name="Vesth T.C."/>
            <person name="Nybo J."/>
            <person name="Theobald S."/>
            <person name="Brandl J."/>
            <person name="Frisvad J.C."/>
            <person name="Nielsen K.F."/>
            <person name="Lyhne E.K."/>
            <person name="Kogle M.E."/>
            <person name="Kuo A."/>
            <person name="Riley R."/>
            <person name="Clum A."/>
            <person name="Nolan M."/>
            <person name="Lipzen A."/>
            <person name="Salamov A."/>
            <person name="Henrissat B."/>
            <person name="Wiebenga A."/>
            <person name="De Vries R.P."/>
            <person name="Grigoriev I.V."/>
            <person name="Mortensen U.H."/>
            <person name="Andersen M.R."/>
            <person name="Baker S.E."/>
        </authorList>
    </citation>
    <scope>NUCLEOTIDE SEQUENCE [LARGE SCALE GENOMIC DNA]</scope>
    <source>
        <strain evidence="5">CBS 115656</strain>
    </source>
</reference>
<dbReference type="EMBL" id="KZ821445">
    <property type="protein sequence ID" value="PYH39764.1"/>
    <property type="molecule type" value="Genomic_DNA"/>
</dbReference>
<dbReference type="AlphaFoldDB" id="A0A318Z005"/>
<organism evidence="5 6">
    <name type="scientific">Aspergillus neoniger (strain CBS 115656)</name>
    <dbReference type="NCBI Taxonomy" id="1448310"/>
    <lineage>
        <taxon>Eukaryota</taxon>
        <taxon>Fungi</taxon>
        <taxon>Dikarya</taxon>
        <taxon>Ascomycota</taxon>
        <taxon>Pezizomycotina</taxon>
        <taxon>Eurotiomycetes</taxon>
        <taxon>Eurotiomycetidae</taxon>
        <taxon>Eurotiales</taxon>
        <taxon>Aspergillaceae</taxon>
        <taxon>Aspergillus</taxon>
        <taxon>Aspergillus subgen. Circumdati</taxon>
    </lineage>
</organism>
<proteinExistence type="inferred from homology"/>
<name>A0A318Z005_ASPNB</name>
<protein>
    <recommendedName>
        <fullName evidence="4">Terpene synthase</fullName>
        <ecNumber evidence="4">4.2.3.-</ecNumber>
    </recommendedName>
</protein>
<dbReference type="SFLD" id="SFLDG01020">
    <property type="entry name" value="Terpene_Cyclase_Like_2"/>
    <property type="match status" value="1"/>
</dbReference>
<evidence type="ECO:0000313" key="6">
    <source>
        <dbReference type="Proteomes" id="UP000247647"/>
    </source>
</evidence>
<gene>
    <name evidence="5" type="ORF">BO87DRAFT_381796</name>
</gene>
<dbReference type="GO" id="GO:0008299">
    <property type="term" value="P:isoprenoid biosynthetic process"/>
    <property type="evidence" value="ECO:0007669"/>
    <property type="project" value="UniProtKB-ARBA"/>
</dbReference>
<keyword evidence="6" id="KW-1185">Reference proteome</keyword>
<keyword evidence="3 4" id="KW-0460">Magnesium</keyword>
<dbReference type="OrthoDB" id="2861623at2759"/>
<dbReference type="Proteomes" id="UP000247647">
    <property type="component" value="Unassembled WGS sequence"/>
</dbReference>
<evidence type="ECO:0000313" key="5">
    <source>
        <dbReference type="EMBL" id="PYH39764.1"/>
    </source>
</evidence>
<dbReference type="GO" id="GO:0010333">
    <property type="term" value="F:terpene synthase activity"/>
    <property type="evidence" value="ECO:0007669"/>
    <property type="project" value="InterPro"/>
</dbReference>
<dbReference type="EC" id="4.2.3.-" evidence="4"/>
<keyword evidence="4" id="KW-0479">Metal-binding</keyword>
<evidence type="ECO:0000256" key="1">
    <source>
        <dbReference type="ARBA" id="ARBA00001946"/>
    </source>
</evidence>
<accession>A0A318Z005</accession>
<dbReference type="RefSeq" id="XP_025485242.1">
    <property type="nucleotide sequence ID" value="XM_025624570.1"/>
</dbReference>
<comment type="similarity">
    <text evidence="2 4">Belongs to the terpene synthase family.</text>
</comment>
<dbReference type="PANTHER" id="PTHR35201:SF4">
    <property type="entry name" value="BETA-PINACENE SYNTHASE-RELATED"/>
    <property type="match status" value="1"/>
</dbReference>
<dbReference type="InterPro" id="IPR034686">
    <property type="entry name" value="Terpene_cyclase-like_2"/>
</dbReference>
<sequence>MDRHTLEAQLGTLKVPIVHIPWAGEIAANVPQLEASMLEWADQKGLLVDVAYRERVKRSRYAWLAARCHPKAAPELLSVISKFFVWYFVVDELFLDRVDLVTPNTLSNLTAMIDVVDFNCARPEPVYGELALLDICQSLRQLLSAKHFERFAQGIRLWATTAGLHILYHLQEKPVGVSQFESIRRHTSGAESCLALADASNCDPVSPEEFYRPDVQKLCRYTNNIICLANDIHSFIVEARQPGQFWNRVYIRAADGYTLQESVDHTAASVYEELEKFQKLEYQILQDASPQLCGLVDGCKQWIRGYMDWVALDTKRYQAAHAVGDADDRNILHNRHVSTVRSPF</sequence>
<evidence type="ECO:0000256" key="4">
    <source>
        <dbReference type="RuleBase" id="RU366034"/>
    </source>
</evidence>
<comment type="cofactor">
    <cofactor evidence="1 4">
        <name>Mg(2+)</name>
        <dbReference type="ChEBI" id="CHEBI:18420"/>
    </cofactor>
</comment>
<dbReference type="SUPFAM" id="SSF48576">
    <property type="entry name" value="Terpenoid synthases"/>
    <property type="match status" value="1"/>
</dbReference>
<dbReference type="GO" id="GO:0046872">
    <property type="term" value="F:metal ion binding"/>
    <property type="evidence" value="ECO:0007669"/>
    <property type="project" value="UniProtKB-KW"/>
</dbReference>